<evidence type="ECO:0000256" key="2">
    <source>
        <dbReference type="ARBA" id="ARBA00011901"/>
    </source>
</evidence>
<dbReference type="GO" id="GO:0009253">
    <property type="term" value="P:peptidoglycan catabolic process"/>
    <property type="evidence" value="ECO:0007669"/>
    <property type="project" value="InterPro"/>
</dbReference>
<reference evidence="6 7" key="1">
    <citation type="submission" date="2020-05" db="EMBL/GenBank/DDBJ databases">
        <title>Parvularcula mediterraneae sp. nov., isolated from polypropylene straw from shallow seawater of the seashore of Laganas in Zakynthos island, Greece.</title>
        <authorList>
            <person name="Szabo I."/>
            <person name="Al-Omari J."/>
            <person name="Rado J."/>
            <person name="Szerdahelyi G.S."/>
        </authorList>
    </citation>
    <scope>NUCLEOTIDE SEQUENCE [LARGE SCALE GENOMIC DNA]</scope>
    <source>
        <strain evidence="6 7">ZS-1/3</strain>
    </source>
</reference>
<evidence type="ECO:0000259" key="5">
    <source>
        <dbReference type="SMART" id="SM00646"/>
    </source>
</evidence>
<sequence>MRRLLVLPPLLVVVLCGFLAVSEERGTPVEVQAVRLGVDGKGQTRIVLDLDRRPDFLVGPSVEAGPEIMVHLENATFAMGAGGAGMQPGKGVVDNLSYQPRLLRLALEEPALPSRQFILPPSGDIEHFRLVIDLDKVDQKAFAKEAASFRKPPEPEPAPAKEPKKDDPRVASGWTPPSRSKLVAPPSLKPSKRGQGEPEVLAYDMPELPPEPTQPRVKERPLIVLDPGHGGYEPGSIGQGGTREEDVVLAFSKDLKRALLRRGYDVLLTREDDTYVKHEDRIGLARERQADLFMSIHADSNEDRSLRGASVYTLSARRSEKLEDEIRSHGQFQLFDVEVSNDDGVGDILLDLAQTATRHNSDRLATSLIDHMRPTMPLLKNPKRRGALLVLLSPDVPAVLVELAFMSNTSDEANLKSAAWRRTSAASIANGVEDYFNQAGVEDRLAGGSADSGF</sequence>
<dbReference type="PANTHER" id="PTHR30404:SF0">
    <property type="entry name" value="N-ACETYLMURAMOYL-L-ALANINE AMIDASE AMIC"/>
    <property type="match status" value="1"/>
</dbReference>
<dbReference type="RefSeq" id="WP_173196171.1">
    <property type="nucleotide sequence ID" value="NZ_JABFCX010000002.1"/>
</dbReference>
<feature type="compositionally biased region" description="Basic and acidic residues" evidence="4">
    <location>
        <begin position="145"/>
        <end position="169"/>
    </location>
</feature>
<feature type="region of interest" description="Disordered" evidence="4">
    <location>
        <begin position="145"/>
        <end position="196"/>
    </location>
</feature>
<dbReference type="CDD" id="cd02696">
    <property type="entry name" value="MurNAc-LAA"/>
    <property type="match status" value="1"/>
</dbReference>
<feature type="domain" description="MurNAc-LAA" evidence="5">
    <location>
        <begin position="282"/>
        <end position="433"/>
    </location>
</feature>
<dbReference type="Pfam" id="PF01520">
    <property type="entry name" value="Amidase_3"/>
    <property type="match status" value="1"/>
</dbReference>
<dbReference type="EMBL" id="JABFCX010000002">
    <property type="protein sequence ID" value="NNU15030.1"/>
    <property type="molecule type" value="Genomic_DNA"/>
</dbReference>
<dbReference type="GO" id="GO:0030288">
    <property type="term" value="C:outer membrane-bounded periplasmic space"/>
    <property type="evidence" value="ECO:0007669"/>
    <property type="project" value="TreeGrafter"/>
</dbReference>
<evidence type="ECO:0000313" key="6">
    <source>
        <dbReference type="EMBL" id="NNU15030.1"/>
    </source>
</evidence>
<dbReference type="InterPro" id="IPR002508">
    <property type="entry name" value="MurNAc-LAA_cat"/>
</dbReference>
<dbReference type="Proteomes" id="UP000536835">
    <property type="component" value="Unassembled WGS sequence"/>
</dbReference>
<dbReference type="PANTHER" id="PTHR30404">
    <property type="entry name" value="N-ACETYLMURAMOYL-L-ALANINE AMIDASE"/>
    <property type="match status" value="1"/>
</dbReference>
<dbReference type="InterPro" id="IPR050695">
    <property type="entry name" value="N-acetylmuramoyl_amidase_3"/>
</dbReference>
<dbReference type="EC" id="3.5.1.28" evidence="2"/>
<evidence type="ECO:0000256" key="3">
    <source>
        <dbReference type="ARBA" id="ARBA00022801"/>
    </source>
</evidence>
<dbReference type="SUPFAM" id="SSF53187">
    <property type="entry name" value="Zn-dependent exopeptidases"/>
    <property type="match status" value="1"/>
</dbReference>
<keyword evidence="3" id="KW-0378">Hydrolase</keyword>
<comment type="caution">
    <text evidence="6">The sequence shown here is derived from an EMBL/GenBank/DDBJ whole genome shotgun (WGS) entry which is preliminary data.</text>
</comment>
<organism evidence="6 7">
    <name type="scientific">Parvularcula mediterranea</name>
    <dbReference type="NCBI Taxonomy" id="2732508"/>
    <lineage>
        <taxon>Bacteria</taxon>
        <taxon>Pseudomonadati</taxon>
        <taxon>Pseudomonadota</taxon>
        <taxon>Alphaproteobacteria</taxon>
        <taxon>Parvularculales</taxon>
        <taxon>Parvularculaceae</taxon>
        <taxon>Parvularcula</taxon>
    </lineage>
</organism>
<evidence type="ECO:0000256" key="1">
    <source>
        <dbReference type="ARBA" id="ARBA00001561"/>
    </source>
</evidence>
<name>A0A7Y3RJW9_9PROT</name>
<evidence type="ECO:0000313" key="7">
    <source>
        <dbReference type="Proteomes" id="UP000536835"/>
    </source>
</evidence>
<keyword evidence="7" id="KW-1185">Reference proteome</keyword>
<dbReference type="SMART" id="SM00646">
    <property type="entry name" value="Ami_3"/>
    <property type="match status" value="1"/>
</dbReference>
<evidence type="ECO:0000256" key="4">
    <source>
        <dbReference type="SAM" id="MobiDB-lite"/>
    </source>
</evidence>
<accession>A0A7Y3RJW9</accession>
<comment type="catalytic activity">
    <reaction evidence="1">
        <text>Hydrolyzes the link between N-acetylmuramoyl residues and L-amino acid residues in certain cell-wall glycopeptides.</text>
        <dbReference type="EC" id="3.5.1.28"/>
    </reaction>
</comment>
<protein>
    <recommendedName>
        <fullName evidence="2">N-acetylmuramoyl-L-alanine amidase</fullName>
        <ecNumber evidence="2">3.5.1.28</ecNumber>
    </recommendedName>
</protein>
<proteinExistence type="predicted"/>
<dbReference type="AlphaFoldDB" id="A0A7Y3RJW9"/>
<dbReference type="Gene3D" id="3.40.630.40">
    <property type="entry name" value="Zn-dependent exopeptidases"/>
    <property type="match status" value="1"/>
</dbReference>
<dbReference type="GO" id="GO:0008745">
    <property type="term" value="F:N-acetylmuramoyl-L-alanine amidase activity"/>
    <property type="evidence" value="ECO:0007669"/>
    <property type="project" value="UniProtKB-EC"/>
</dbReference>
<gene>
    <name evidence="6" type="ORF">HK107_01660</name>
</gene>